<dbReference type="InterPro" id="IPR046955">
    <property type="entry name" value="PHR1-like"/>
</dbReference>
<keyword evidence="2" id="KW-0804">Transcription</keyword>
<feature type="region of interest" description="Disordered" evidence="4">
    <location>
        <begin position="487"/>
        <end position="534"/>
    </location>
</feature>
<dbReference type="PANTHER" id="PTHR31499:SF79">
    <property type="entry name" value="HTH MYB-TYPE DOMAIN-CONTAINING PROTEIN"/>
    <property type="match status" value="1"/>
</dbReference>
<dbReference type="OrthoDB" id="515935at2759"/>
<reference evidence="6 7" key="1">
    <citation type="journal article" date="2018" name="Plant J.">
        <title>Genome sequences of Chlorella sorokiniana UTEX 1602 and Micractinium conductrix SAG 241.80: implications to maltose excretion by a green alga.</title>
        <authorList>
            <person name="Arriola M.B."/>
            <person name="Velmurugan N."/>
            <person name="Zhang Y."/>
            <person name="Plunkett M.H."/>
            <person name="Hondzo H."/>
            <person name="Barney B.M."/>
        </authorList>
    </citation>
    <scope>NUCLEOTIDE SEQUENCE [LARGE SCALE GENOMIC DNA]</scope>
    <source>
        <strain evidence="7">UTEX 1602</strain>
    </source>
</reference>
<feature type="region of interest" description="Disordered" evidence="4">
    <location>
        <begin position="154"/>
        <end position="258"/>
    </location>
</feature>
<feature type="compositionally biased region" description="Low complexity" evidence="4">
    <location>
        <begin position="373"/>
        <end position="417"/>
    </location>
</feature>
<evidence type="ECO:0000256" key="3">
    <source>
        <dbReference type="ARBA" id="ARBA00023242"/>
    </source>
</evidence>
<accession>A0A2P6TE62</accession>
<evidence type="ECO:0000256" key="1">
    <source>
        <dbReference type="ARBA" id="ARBA00023015"/>
    </source>
</evidence>
<feature type="region of interest" description="Disordered" evidence="4">
    <location>
        <begin position="353"/>
        <end position="433"/>
    </location>
</feature>
<evidence type="ECO:0000256" key="2">
    <source>
        <dbReference type="ARBA" id="ARBA00023163"/>
    </source>
</evidence>
<dbReference type="GO" id="GO:0003700">
    <property type="term" value="F:DNA-binding transcription factor activity"/>
    <property type="evidence" value="ECO:0007669"/>
    <property type="project" value="InterPro"/>
</dbReference>
<dbReference type="STRING" id="3076.A0A2P6TE62"/>
<feature type="compositionally biased region" description="Low complexity" evidence="4">
    <location>
        <begin position="487"/>
        <end position="500"/>
    </location>
</feature>
<dbReference type="NCBIfam" id="TIGR01557">
    <property type="entry name" value="myb_SHAQKYF"/>
    <property type="match status" value="1"/>
</dbReference>
<dbReference type="Proteomes" id="UP000239899">
    <property type="component" value="Unassembled WGS sequence"/>
</dbReference>
<dbReference type="InterPro" id="IPR025756">
    <property type="entry name" value="Myb_CC_LHEQLE"/>
</dbReference>
<dbReference type="PROSITE" id="PS51294">
    <property type="entry name" value="HTH_MYB"/>
    <property type="match status" value="1"/>
</dbReference>
<name>A0A2P6TE62_CHLSO</name>
<sequence length="739" mass="74765">MQAHMASAACSPADPPFQLNEYYPDGAAGMWQQAAQQPQLAFVPTAADYAAACEPGLAASYPAAAGWQQGAVYLPVIAAGPQPIVPEPQPAPDALGSKKRLRWSAALHARFVDAVKQLGGALQATPKRIQLLMAVPGLSLLHVKSHLQKYRNALADGRPAGPRSRPAGVPCRRRGVMSKRSAANMRSSDSNGGGSGSDGEWEEDAGSGAGSGAGSPTVGLGLGGFPEQLSRRNSKHFRPSQPEEAAAEPAAAAPADTAAAAAQQGAAAAAAAGPALEAGSLGQPLPSLGMGMGSAADFAAVEAELEAALAPVDAQLAAIGTEADGQCATDDEDGALLDLPESLAMLDRQLSREAGAGTPPPGDACPSAGSGGQSSSSGLAMTAAPPLASLASPSTLAGSSAPALPDSGDAAAQQQRSGGSGTGGSGSGASGRGNQRLLEAALRMQLEMQRQLSSTMEAQRQLQKQLEEHGRYIEGLLRSEGALSAKPATAAKAAAPSAKPRAAHRRSGSSCSVARPRTAGGTASPALDASLAHVGGPQPPASLAQLPPLVLPVPPLPPTWHAAHHAAALQQTVPLAQAAVPSMPQQAVRAQQAAVPSMPQQAVRAQQAQHAEGWLDQLLPVDDAQHAEQEAAATQLSPSDVDLLLAADSGSLQQLLQQPCGPQPASQQQARHPAASQFSQRSQLSDGTLAVPSGLQQVQQAQQQQAEVGGDLSACMWDSLLMDTGVLHQLLAEDGQQAA</sequence>
<dbReference type="InterPro" id="IPR006447">
    <property type="entry name" value="Myb_dom_plants"/>
</dbReference>
<gene>
    <name evidence="6" type="ORF">C2E21_8598</name>
</gene>
<dbReference type="PANTHER" id="PTHR31499">
    <property type="entry name" value="MYB FAMILY TRANSCRIPTION FACTOR PHL11"/>
    <property type="match status" value="1"/>
</dbReference>
<keyword evidence="1" id="KW-0805">Transcription regulation</keyword>
<evidence type="ECO:0000259" key="5">
    <source>
        <dbReference type="PROSITE" id="PS51294"/>
    </source>
</evidence>
<protein>
    <submittedName>
        <fullName evidence="6">PHR1-LIKE 1-like isoform X1</fullName>
    </submittedName>
</protein>
<feature type="domain" description="HTH myb-type" evidence="5">
    <location>
        <begin position="97"/>
        <end position="155"/>
    </location>
</feature>
<dbReference type="AlphaFoldDB" id="A0A2P6TE62"/>
<dbReference type="EMBL" id="LHPG02000021">
    <property type="protein sequence ID" value="PRW20934.1"/>
    <property type="molecule type" value="Genomic_DNA"/>
</dbReference>
<dbReference type="Pfam" id="PF14379">
    <property type="entry name" value="Myb_CC_LHEQLE"/>
    <property type="match status" value="1"/>
</dbReference>
<comment type="caution">
    <text evidence="6">The sequence shown here is derived from an EMBL/GenBank/DDBJ whole genome shotgun (WGS) entry which is preliminary data.</text>
</comment>
<proteinExistence type="predicted"/>
<feature type="compositionally biased region" description="Gly residues" evidence="4">
    <location>
        <begin position="418"/>
        <end position="431"/>
    </location>
</feature>
<feature type="compositionally biased region" description="Low complexity" evidence="4">
    <location>
        <begin position="656"/>
        <end position="665"/>
    </location>
</feature>
<feature type="compositionally biased region" description="Polar residues" evidence="4">
    <location>
        <begin position="666"/>
        <end position="686"/>
    </location>
</feature>
<keyword evidence="3" id="KW-0539">Nucleus</keyword>
<evidence type="ECO:0000313" key="7">
    <source>
        <dbReference type="Proteomes" id="UP000239899"/>
    </source>
</evidence>
<evidence type="ECO:0000256" key="4">
    <source>
        <dbReference type="SAM" id="MobiDB-lite"/>
    </source>
</evidence>
<dbReference type="GO" id="GO:0003677">
    <property type="term" value="F:DNA binding"/>
    <property type="evidence" value="ECO:0007669"/>
    <property type="project" value="InterPro"/>
</dbReference>
<dbReference type="InterPro" id="IPR009057">
    <property type="entry name" value="Homeodomain-like_sf"/>
</dbReference>
<feature type="region of interest" description="Disordered" evidence="4">
    <location>
        <begin position="656"/>
        <end position="686"/>
    </location>
</feature>
<dbReference type="Gene3D" id="1.10.10.60">
    <property type="entry name" value="Homeodomain-like"/>
    <property type="match status" value="1"/>
</dbReference>
<evidence type="ECO:0000313" key="6">
    <source>
        <dbReference type="EMBL" id="PRW20934.1"/>
    </source>
</evidence>
<dbReference type="SUPFAM" id="SSF46689">
    <property type="entry name" value="Homeodomain-like"/>
    <property type="match status" value="1"/>
</dbReference>
<dbReference type="InterPro" id="IPR017930">
    <property type="entry name" value="Myb_dom"/>
</dbReference>
<feature type="compositionally biased region" description="Low complexity" evidence="4">
    <location>
        <begin position="242"/>
        <end position="258"/>
    </location>
</feature>
<organism evidence="6 7">
    <name type="scientific">Chlorella sorokiniana</name>
    <name type="common">Freshwater green alga</name>
    <dbReference type="NCBI Taxonomy" id="3076"/>
    <lineage>
        <taxon>Eukaryota</taxon>
        <taxon>Viridiplantae</taxon>
        <taxon>Chlorophyta</taxon>
        <taxon>core chlorophytes</taxon>
        <taxon>Trebouxiophyceae</taxon>
        <taxon>Chlorellales</taxon>
        <taxon>Chlorellaceae</taxon>
        <taxon>Chlorella clade</taxon>
        <taxon>Chlorella</taxon>
    </lineage>
</organism>
<keyword evidence="7" id="KW-1185">Reference proteome</keyword>